<proteinExistence type="predicted"/>
<comment type="subcellular location">
    <subcellularLocation>
        <location evidence="1">Cell membrane</location>
        <topology evidence="1">Multi-pass membrane protein</topology>
    </subcellularLocation>
</comment>
<evidence type="ECO:0000256" key="2">
    <source>
        <dbReference type="ARBA" id="ARBA00022475"/>
    </source>
</evidence>
<dbReference type="PANTHER" id="PTHR33932:SF4">
    <property type="entry name" value="NA(+)_H(+) ANTIPORTER SUBUNIT B"/>
    <property type="match status" value="1"/>
</dbReference>
<protein>
    <submittedName>
        <fullName evidence="8">Multicomponent Na+:H+ antiporter subunit B</fullName>
    </submittedName>
</protein>
<gene>
    <name evidence="8" type="ORF">SAMN04487949_1079</name>
</gene>
<feature type="transmembrane region" description="Helical" evidence="6">
    <location>
        <begin position="65"/>
        <end position="85"/>
    </location>
</feature>
<sequence length="174" mass="18440">MSRDPSTDGGSSVRTRPENSVFRTEDQVPYVESTIIMTTVRIVVPFILTLGLFVMFHGADSAGGGFQGGTIAGTVVLLLAFAYGIEPVRDWLAASRLLALIAVGLLTFLGIGFGSMLFGGAFLQYVAYPYSEASKYGIELVELGIGAVVAGIITGLFFLLAAGFETDEPMEDEP</sequence>
<dbReference type="InterPro" id="IPR050622">
    <property type="entry name" value="CPA3_antiporter_subunitB"/>
</dbReference>
<dbReference type="Pfam" id="PF04039">
    <property type="entry name" value="MnhB"/>
    <property type="match status" value="1"/>
</dbReference>
<evidence type="ECO:0000256" key="5">
    <source>
        <dbReference type="ARBA" id="ARBA00023136"/>
    </source>
</evidence>
<evidence type="ECO:0000313" key="9">
    <source>
        <dbReference type="Proteomes" id="UP000199451"/>
    </source>
</evidence>
<accession>A0A1G9QYQ9</accession>
<keyword evidence="2" id="KW-1003">Cell membrane</keyword>
<feature type="transmembrane region" description="Helical" evidence="6">
    <location>
        <begin position="97"/>
        <end position="123"/>
    </location>
</feature>
<evidence type="ECO:0000256" key="6">
    <source>
        <dbReference type="SAM" id="Phobius"/>
    </source>
</evidence>
<dbReference type="PANTHER" id="PTHR33932">
    <property type="entry name" value="NA(+)/H(+) ANTIPORTER SUBUNIT B"/>
    <property type="match status" value="1"/>
</dbReference>
<name>A0A1G9QYQ9_9EURY</name>
<dbReference type="STRING" id="660521.SAMN04487949_1079"/>
<evidence type="ECO:0000259" key="7">
    <source>
        <dbReference type="Pfam" id="PF04039"/>
    </source>
</evidence>
<evidence type="ECO:0000256" key="3">
    <source>
        <dbReference type="ARBA" id="ARBA00022692"/>
    </source>
</evidence>
<keyword evidence="9" id="KW-1185">Reference proteome</keyword>
<keyword evidence="3 6" id="KW-0812">Transmembrane</keyword>
<dbReference type="EMBL" id="FNHL01000001">
    <property type="protein sequence ID" value="SDM15727.1"/>
    <property type="molecule type" value="Genomic_DNA"/>
</dbReference>
<feature type="transmembrane region" description="Helical" evidence="6">
    <location>
        <begin position="143"/>
        <end position="164"/>
    </location>
</feature>
<evidence type="ECO:0000256" key="4">
    <source>
        <dbReference type="ARBA" id="ARBA00022989"/>
    </source>
</evidence>
<dbReference type="NCBIfam" id="NF009160">
    <property type="entry name" value="PRK12505.1"/>
    <property type="match status" value="1"/>
</dbReference>
<reference evidence="9" key="1">
    <citation type="submission" date="2016-10" db="EMBL/GenBank/DDBJ databases">
        <authorList>
            <person name="Varghese N."/>
            <person name="Submissions S."/>
        </authorList>
    </citation>
    <scope>NUCLEOTIDE SEQUENCE [LARGE SCALE GENOMIC DNA]</scope>
    <source>
        <strain evidence="9">CGMCC 1.10119</strain>
    </source>
</reference>
<feature type="domain" description="Na+/H+ antiporter MnhB subunit-related protein" evidence="7">
    <location>
        <begin position="35"/>
        <end position="154"/>
    </location>
</feature>
<evidence type="ECO:0000256" key="1">
    <source>
        <dbReference type="ARBA" id="ARBA00004651"/>
    </source>
</evidence>
<dbReference type="AlphaFoldDB" id="A0A1G9QYQ9"/>
<keyword evidence="5 6" id="KW-0472">Membrane</keyword>
<keyword evidence="4 6" id="KW-1133">Transmembrane helix</keyword>
<dbReference type="Proteomes" id="UP000199451">
    <property type="component" value="Unassembled WGS sequence"/>
</dbReference>
<organism evidence="8 9">
    <name type="scientific">Halogranum gelatinilyticum</name>
    <dbReference type="NCBI Taxonomy" id="660521"/>
    <lineage>
        <taxon>Archaea</taxon>
        <taxon>Methanobacteriati</taxon>
        <taxon>Methanobacteriota</taxon>
        <taxon>Stenosarchaea group</taxon>
        <taxon>Halobacteria</taxon>
        <taxon>Halobacteriales</taxon>
        <taxon>Haloferacaceae</taxon>
    </lineage>
</organism>
<dbReference type="GO" id="GO:0005886">
    <property type="term" value="C:plasma membrane"/>
    <property type="evidence" value="ECO:0007669"/>
    <property type="project" value="UniProtKB-SubCell"/>
</dbReference>
<dbReference type="RefSeq" id="WP_089694802.1">
    <property type="nucleotide sequence ID" value="NZ_FNHL01000001.1"/>
</dbReference>
<dbReference type="InterPro" id="IPR007182">
    <property type="entry name" value="MnhB"/>
</dbReference>
<feature type="transmembrane region" description="Helical" evidence="6">
    <location>
        <begin position="42"/>
        <end position="59"/>
    </location>
</feature>
<evidence type="ECO:0000313" key="8">
    <source>
        <dbReference type="EMBL" id="SDM15727.1"/>
    </source>
</evidence>
<dbReference type="OrthoDB" id="19265at2157"/>